<evidence type="ECO:0000313" key="1">
    <source>
        <dbReference type="EMBL" id="QEK52096.1"/>
    </source>
</evidence>
<dbReference type="AlphaFoldDB" id="A0A5C0VHY8"/>
<dbReference type="RefSeq" id="WP_149074945.1">
    <property type="nucleotide sequence ID" value="NZ_CP043329.1"/>
</dbReference>
<accession>A0A5C0VHY8</accession>
<evidence type="ECO:0008006" key="3">
    <source>
        <dbReference type="Google" id="ProtNLM"/>
    </source>
</evidence>
<dbReference type="InterPro" id="IPR016181">
    <property type="entry name" value="Acyl_CoA_acyltransferase"/>
</dbReference>
<dbReference type="PANTHER" id="PTHR41368:SF1">
    <property type="entry name" value="PROTEIN YGHO"/>
    <property type="match status" value="1"/>
</dbReference>
<protein>
    <recommendedName>
        <fullName evidence="3">N-acetyltransferase domain-containing protein</fullName>
    </recommendedName>
</protein>
<reference evidence="1 2" key="1">
    <citation type="submission" date="2019-08" db="EMBL/GenBank/DDBJ databases">
        <title>Pedobacter sp. nov., isolated from Han river, South Korea.</title>
        <authorList>
            <person name="Lee D.-H."/>
            <person name="Kim Y.-S."/>
            <person name="Hwang E.-M."/>
            <person name="Le Tran T.C."/>
            <person name="Cha C.-J."/>
        </authorList>
    </citation>
    <scope>NUCLEOTIDE SEQUENCE [LARGE SCALE GENOMIC DNA]</scope>
    <source>
        <strain evidence="1 2">CJ43</strain>
    </source>
</reference>
<proteinExistence type="predicted"/>
<dbReference type="InterPro" id="IPR039968">
    <property type="entry name" value="BcerS-like"/>
</dbReference>
<dbReference type="Proteomes" id="UP000323653">
    <property type="component" value="Chromosome"/>
</dbReference>
<name>A0A5C0VHY8_9SPHI</name>
<dbReference type="PANTHER" id="PTHR41368">
    <property type="entry name" value="PROTEIN YGHO"/>
    <property type="match status" value="1"/>
</dbReference>
<evidence type="ECO:0000313" key="2">
    <source>
        <dbReference type="Proteomes" id="UP000323653"/>
    </source>
</evidence>
<dbReference type="EMBL" id="CP043329">
    <property type="protein sequence ID" value="QEK52096.1"/>
    <property type="molecule type" value="Genomic_DNA"/>
</dbReference>
<keyword evidence="2" id="KW-1185">Reference proteome</keyword>
<dbReference type="KEGG" id="pej:FYC62_10840"/>
<gene>
    <name evidence="1" type="ORF">FYC62_10840</name>
</gene>
<organism evidence="1 2">
    <name type="scientific">Pedobacter aquae</name>
    <dbReference type="NCBI Taxonomy" id="2605747"/>
    <lineage>
        <taxon>Bacteria</taxon>
        <taxon>Pseudomonadati</taxon>
        <taxon>Bacteroidota</taxon>
        <taxon>Sphingobacteriia</taxon>
        <taxon>Sphingobacteriales</taxon>
        <taxon>Sphingobacteriaceae</taxon>
        <taxon>Pedobacter</taxon>
    </lineage>
</organism>
<dbReference type="SUPFAM" id="SSF55729">
    <property type="entry name" value="Acyl-CoA N-acyltransferases (Nat)"/>
    <property type="match status" value="1"/>
</dbReference>
<sequence>MKILKVEDKATQKAFLELPVHLYKADKNFIRPLDKDIKMVFDEKRNKYFRHGSCIRFILQDDAGKTIGRIAAFINRKTLNSFDQPTGGLGFFECVNDKKAAFLLFDTAKAWLAAQGIEAMDGPINFGDRDKWWGLLVDGFYEPCYCCNYNPPYYQQLFEDYGFEVYFKQYTYYRKIAQELAANYADKAEHILSNPDYTFEHLKLSNLAKYIEDFRLVYNRAWVKHKGVKEMSTQQARAIMLQLKPILDEKIVWYTYYKGECIGFFVNTPELNQLFVKHVNGKLDWIGKIKFLYHKWRKTAKTMYGIVFGIVPEHQKKGVEVAMIVRAAETIQDKDKVIYEDFQMNWIGDFNPKMMNVAEQIGGKIYKTHHTYRYLFDREKEFKRHPVIV</sequence>